<dbReference type="Proteomes" id="UP000244496">
    <property type="component" value="Chromosome"/>
</dbReference>
<protein>
    <recommendedName>
        <fullName evidence="3">Flagellar protein FliT</fullName>
    </recommendedName>
</protein>
<proteinExistence type="predicted"/>
<organism evidence="1 2">
    <name type="scientific">Paragemmobacter aquarius</name>
    <dbReference type="NCBI Taxonomy" id="2169400"/>
    <lineage>
        <taxon>Bacteria</taxon>
        <taxon>Pseudomonadati</taxon>
        <taxon>Pseudomonadota</taxon>
        <taxon>Alphaproteobacteria</taxon>
        <taxon>Rhodobacterales</taxon>
        <taxon>Paracoccaceae</taxon>
        <taxon>Paragemmobacter</taxon>
    </lineage>
</organism>
<name>A0A2S0UPF4_9RHOB</name>
<evidence type="ECO:0008006" key="3">
    <source>
        <dbReference type="Google" id="ProtNLM"/>
    </source>
</evidence>
<reference evidence="1 2" key="1">
    <citation type="submission" date="2018-04" db="EMBL/GenBank/DDBJ databases">
        <title>Genome sequencing of Gemmobacter.</title>
        <authorList>
            <person name="Yi H."/>
            <person name="Baek M.-G."/>
        </authorList>
    </citation>
    <scope>NUCLEOTIDE SEQUENCE [LARGE SCALE GENOMIC DNA]</scope>
    <source>
        <strain evidence="1 2">HYN0069</strain>
    </source>
</reference>
<evidence type="ECO:0000313" key="1">
    <source>
        <dbReference type="EMBL" id="AWB49693.1"/>
    </source>
</evidence>
<dbReference type="AlphaFoldDB" id="A0A2S0UPF4"/>
<accession>A0A2S0UPF4</accession>
<dbReference type="EMBL" id="CP028918">
    <property type="protein sequence ID" value="AWB49693.1"/>
    <property type="molecule type" value="Genomic_DNA"/>
</dbReference>
<dbReference type="KEGG" id="geh:HYN69_15340"/>
<evidence type="ECO:0000313" key="2">
    <source>
        <dbReference type="Proteomes" id="UP000244496"/>
    </source>
</evidence>
<sequence length="104" mass="11321">MHGMMQHVVEGPAALSLAMAEGHLQQAMSRSDMVDVLVAASELDRMVRSLGPSARSDQDRAALLRAGDVVGSVLMRLETEMTRGLAARRNDARLRNAYFVPDLT</sequence>
<keyword evidence="2" id="KW-1185">Reference proteome</keyword>
<gene>
    <name evidence="1" type="ORF">HYN69_15340</name>
</gene>